<dbReference type="SUPFAM" id="SSF55154">
    <property type="entry name" value="CYTH-like phosphatases"/>
    <property type="match status" value="1"/>
</dbReference>
<dbReference type="InterPro" id="IPR033469">
    <property type="entry name" value="CYTH-like_dom_sf"/>
</dbReference>
<evidence type="ECO:0000313" key="3">
    <source>
        <dbReference type="Proteomes" id="UP000571018"/>
    </source>
</evidence>
<evidence type="ECO:0000259" key="1">
    <source>
        <dbReference type="PROSITE" id="PS51707"/>
    </source>
</evidence>
<evidence type="ECO:0000313" key="2">
    <source>
        <dbReference type="EMBL" id="MBA5730058.1"/>
    </source>
</evidence>
<comment type="caution">
    <text evidence="2">The sequence shown here is derived from an EMBL/GenBank/DDBJ whole genome shotgun (WGS) entry which is preliminary data.</text>
</comment>
<sequence>MVSSIERELKTLLSKAEYDKLYTYFNLQNQPKIVQSNYYYDTADEIFKQNNAALRLRVFEDGQSEWTIKERVSELESIELTQFNRDKVTHAPDVLNEDIIYSADIQEFIASRNIVWTDIKRTMSLITERYNIKVPYGLYALDYTQYPQAEDYELELESQDIEVALEQFNSLLASFDISYKQAETKLKRAHRYFTNE</sequence>
<dbReference type="Pfam" id="PF01928">
    <property type="entry name" value="CYTH"/>
    <property type="match status" value="1"/>
</dbReference>
<dbReference type="AlphaFoldDB" id="A0A839A8L5"/>
<keyword evidence="3" id="KW-1185">Reference proteome</keyword>
<protein>
    <submittedName>
        <fullName evidence="2">CYTH domain-containing protein</fullName>
    </submittedName>
</protein>
<proteinExistence type="predicted"/>
<dbReference type="RefSeq" id="WP_218931716.1">
    <property type="nucleotide sequence ID" value="NZ_JACAOA010000035.1"/>
</dbReference>
<feature type="domain" description="CYTH" evidence="1">
    <location>
        <begin position="4"/>
        <end position="196"/>
    </location>
</feature>
<dbReference type="EMBL" id="JACAOA010000035">
    <property type="protein sequence ID" value="MBA5730058.1"/>
    <property type="molecule type" value="Genomic_DNA"/>
</dbReference>
<reference evidence="2 3" key="1">
    <citation type="submission" date="2020-06" db="EMBL/GenBank/DDBJ databases">
        <title>Reclassification of Facklamia ignava, Facklamia soureckii and Facklami tabacinasalis as Falseniella iganva gen. nov., comb. nov., Hutsoniella ignava gen. nov., comb. nov., and Ruoffia tabacinasalis gen. nov., comb. nov and description of Ruoffia haltotolerans sp. nov., isolated from hypersaline Inland Sea of Qatar.</title>
        <authorList>
            <person name="Fotedar R."/>
            <person name="Sankaranarayanan K."/>
            <person name="Lawson P."/>
            <person name="Caldwell M."/>
            <person name="Zeyara A."/>
            <person name="Al Malki A."/>
            <person name="Ali M."/>
        </authorList>
    </citation>
    <scope>NUCLEOTIDE SEQUENCE [LARGE SCALE GENOMIC DNA]</scope>
    <source>
        <strain evidence="2 3">INB8</strain>
    </source>
</reference>
<organism evidence="2 3">
    <name type="scientific">Ruoffia halotolerans</name>
    <dbReference type="NCBI Taxonomy" id="2748684"/>
    <lineage>
        <taxon>Bacteria</taxon>
        <taxon>Bacillati</taxon>
        <taxon>Bacillota</taxon>
        <taxon>Bacilli</taxon>
        <taxon>Lactobacillales</taxon>
        <taxon>Aerococcaceae</taxon>
        <taxon>Ruoffia</taxon>
    </lineage>
</organism>
<dbReference type="SMART" id="SM01118">
    <property type="entry name" value="CYTH"/>
    <property type="match status" value="1"/>
</dbReference>
<dbReference type="PROSITE" id="PS51707">
    <property type="entry name" value="CYTH"/>
    <property type="match status" value="1"/>
</dbReference>
<name>A0A839A8L5_9LACT</name>
<accession>A0A839A8L5</accession>
<dbReference type="InterPro" id="IPR023577">
    <property type="entry name" value="CYTH_domain"/>
</dbReference>
<gene>
    <name evidence="2" type="ORF">HW423_09715</name>
</gene>
<dbReference type="Proteomes" id="UP000571018">
    <property type="component" value="Unassembled WGS sequence"/>
</dbReference>
<dbReference type="Gene3D" id="2.40.320.10">
    <property type="entry name" value="Hypothetical Protein Pfu-838710-001"/>
    <property type="match status" value="1"/>
</dbReference>